<dbReference type="Pfam" id="PF03551">
    <property type="entry name" value="PadR"/>
    <property type="match status" value="1"/>
</dbReference>
<name>A0A372IUE5_9BACT</name>
<dbReference type="OrthoDB" id="9814826at2"/>
<evidence type="ECO:0000313" key="2">
    <source>
        <dbReference type="EMBL" id="RFU18567.1"/>
    </source>
</evidence>
<keyword evidence="3" id="KW-1185">Reference proteome</keyword>
<accession>A0A372IUE5</accession>
<sequence length="121" mass="13686">MIRKYPFDDDLLENLPLPTASFFVLFALADADKHGYRIMQDIRELSGGTVSLGPATLYTTIRKLSDQGLISETSESSGDERRRIYALTSGGRRLLGAEFHRQQQLLDLARRMKVLKIGEQK</sequence>
<dbReference type="InterPro" id="IPR052509">
    <property type="entry name" value="Metal_resp_DNA-bind_regulator"/>
</dbReference>
<dbReference type="AlphaFoldDB" id="A0A372IUE5"/>
<feature type="domain" description="Transcription regulator PadR N-terminal" evidence="1">
    <location>
        <begin position="24"/>
        <end position="95"/>
    </location>
</feature>
<gene>
    <name evidence="2" type="ORF">D0Y96_03190</name>
</gene>
<evidence type="ECO:0000313" key="3">
    <source>
        <dbReference type="Proteomes" id="UP000264702"/>
    </source>
</evidence>
<dbReference type="InterPro" id="IPR036390">
    <property type="entry name" value="WH_DNA-bd_sf"/>
</dbReference>
<dbReference type="RefSeq" id="WP_117297862.1">
    <property type="nucleotide sequence ID" value="NZ_QVQT02000001.1"/>
</dbReference>
<reference evidence="2 3" key="1">
    <citation type="submission" date="2018-08" db="EMBL/GenBank/DDBJ databases">
        <title>Acidipila sp. 4G-K13, an acidobacterium isolated from forest soil.</title>
        <authorList>
            <person name="Gao Z.-H."/>
            <person name="Qiu L.-H."/>
        </authorList>
    </citation>
    <scope>NUCLEOTIDE SEQUENCE [LARGE SCALE GENOMIC DNA]</scope>
    <source>
        <strain evidence="2 3">4G-K13</strain>
    </source>
</reference>
<dbReference type="EMBL" id="QVQT01000001">
    <property type="protein sequence ID" value="RFU18567.1"/>
    <property type="molecule type" value="Genomic_DNA"/>
</dbReference>
<organism evidence="2 3">
    <name type="scientific">Paracidobacterium acidisoli</name>
    <dbReference type="NCBI Taxonomy" id="2303751"/>
    <lineage>
        <taxon>Bacteria</taxon>
        <taxon>Pseudomonadati</taxon>
        <taxon>Acidobacteriota</taxon>
        <taxon>Terriglobia</taxon>
        <taxon>Terriglobales</taxon>
        <taxon>Acidobacteriaceae</taxon>
        <taxon>Paracidobacterium</taxon>
    </lineage>
</organism>
<dbReference type="InterPro" id="IPR036388">
    <property type="entry name" value="WH-like_DNA-bd_sf"/>
</dbReference>
<proteinExistence type="predicted"/>
<dbReference type="PANTHER" id="PTHR33169:SF13">
    <property type="entry name" value="PADR-FAMILY TRANSCRIPTIONAL REGULATOR"/>
    <property type="match status" value="1"/>
</dbReference>
<protein>
    <submittedName>
        <fullName evidence="2">PadR family transcriptional regulator</fullName>
    </submittedName>
</protein>
<dbReference type="InterPro" id="IPR005149">
    <property type="entry name" value="Tscrpt_reg_PadR_N"/>
</dbReference>
<dbReference type="Proteomes" id="UP000264702">
    <property type="component" value="Unassembled WGS sequence"/>
</dbReference>
<evidence type="ECO:0000259" key="1">
    <source>
        <dbReference type="Pfam" id="PF03551"/>
    </source>
</evidence>
<dbReference type="SUPFAM" id="SSF46785">
    <property type="entry name" value="Winged helix' DNA-binding domain"/>
    <property type="match status" value="1"/>
</dbReference>
<dbReference type="Gene3D" id="1.10.10.10">
    <property type="entry name" value="Winged helix-like DNA-binding domain superfamily/Winged helix DNA-binding domain"/>
    <property type="match status" value="1"/>
</dbReference>
<dbReference type="PANTHER" id="PTHR33169">
    <property type="entry name" value="PADR-FAMILY TRANSCRIPTIONAL REGULATOR"/>
    <property type="match status" value="1"/>
</dbReference>
<comment type="caution">
    <text evidence="2">The sequence shown here is derived from an EMBL/GenBank/DDBJ whole genome shotgun (WGS) entry which is preliminary data.</text>
</comment>